<evidence type="ECO:0000256" key="9">
    <source>
        <dbReference type="ARBA" id="ARBA00023065"/>
    </source>
</evidence>
<keyword evidence="9" id="KW-0406">Ion transport</keyword>
<dbReference type="Proteomes" id="UP001597171">
    <property type="component" value="Unassembled WGS sequence"/>
</dbReference>
<evidence type="ECO:0000256" key="4">
    <source>
        <dbReference type="ARBA" id="ARBA00022452"/>
    </source>
</evidence>
<evidence type="ECO:0000256" key="2">
    <source>
        <dbReference type="ARBA" id="ARBA00009810"/>
    </source>
</evidence>
<evidence type="ECO:0000256" key="10">
    <source>
        <dbReference type="ARBA" id="ARBA00023077"/>
    </source>
</evidence>
<sequence>MSMKSVLLAGLAAGALTAAVGAAGAEPANARRVRIDIDAKAAPQALNELGRAMGLAVVIRENSPITASTRPVKGEMTAREALGRMLSGTGYAYRFVNEGTVSIFSPAAEAAPVALEETVELPPLAVSGQGETATGPVNGFVATRSATASKTDAALIETPQSISVIPRDQMDAQGATTVGEALRYTAGVVAGTAGLQSRRFDPVFLRGFGGFSADASYASYQDGLRWNFPSRTAVQIDSFLLERVEVFRGPSSVLYGRAQPGGFVNLVTKRPTDTPVNEVFARVGNHAYLESGFDVGGKVDAEGALTYRMIAAGRLAETQIDYQKDQRILLAPSFTWRPDDRTSLTVQAVYQHDPHTSDAGFVSPRGTILGVPGHGKLSNSFFQGDKNWNRFDRTQAWIGAQFEHEFNDNLTFRSNARYGKLKDTFRSVDFSALGSDNATLSRFSTISKHDVDNFGVDNQLEGKFDTGPLRHTVLVGLDYQWMDGPWDYGFAAAPSIDIWNPDNDQSFLKPSPFVHFENSIEQVGVYAQDQIAFDRWRLWLSGRHDWSKISSSRSLIATGATLSSQEAEDKAFTGRAGLVYLFDNGLAPYVSYSTSFEPSLNNVVGKSTFDPTTGEQWEAGFKYQPPGYNAFITVAAFDIKKQNVATSYTDPLTGDIDVRVDGEIRSRGFEIEGKASLAEGLDLTANYTYIDMRVTKGEDGIQGKRPVAVPQHTGAIWVDYAFQPSSALLGLKLGGGIRYVGTAFGTATNLWGEPGYELTPSKVPSFTLVDAAVTYDFGKRDPRFDGFSVTVNAKNLFDKSYIAACNGFSSCTFGEGRTVLATARYRW</sequence>
<dbReference type="PANTHER" id="PTHR32552:SF68">
    <property type="entry name" value="FERRICHROME OUTER MEMBRANE TRANSPORTER_PHAGE RECEPTOR"/>
    <property type="match status" value="1"/>
</dbReference>
<keyword evidence="4 14" id="KW-1134">Transmembrane beta strand</keyword>
<evidence type="ECO:0000256" key="14">
    <source>
        <dbReference type="PROSITE-ProRule" id="PRU01360"/>
    </source>
</evidence>
<evidence type="ECO:0000256" key="11">
    <source>
        <dbReference type="ARBA" id="ARBA00023136"/>
    </source>
</evidence>
<comment type="caution">
    <text evidence="18">The sequence shown here is derived from an EMBL/GenBank/DDBJ whole genome shotgun (WGS) entry which is preliminary data.</text>
</comment>
<evidence type="ECO:0000313" key="18">
    <source>
        <dbReference type="EMBL" id="MFD1333245.1"/>
    </source>
</evidence>
<dbReference type="Pfam" id="PF00593">
    <property type="entry name" value="TonB_dep_Rec_b-barrel"/>
    <property type="match status" value="1"/>
</dbReference>
<feature type="domain" description="Secretin/TonB short N-terminal" evidence="17">
    <location>
        <begin position="55"/>
        <end position="106"/>
    </location>
</feature>
<dbReference type="SMART" id="SM00965">
    <property type="entry name" value="STN"/>
    <property type="match status" value="1"/>
</dbReference>
<dbReference type="PANTHER" id="PTHR32552">
    <property type="entry name" value="FERRICHROME IRON RECEPTOR-RELATED"/>
    <property type="match status" value="1"/>
</dbReference>
<dbReference type="InterPro" id="IPR037066">
    <property type="entry name" value="Plug_dom_sf"/>
</dbReference>
<dbReference type="InterPro" id="IPR036942">
    <property type="entry name" value="Beta-barrel_TonB_sf"/>
</dbReference>
<organism evidence="18 19">
    <name type="scientific">Methylopila musalis</name>
    <dbReference type="NCBI Taxonomy" id="1134781"/>
    <lineage>
        <taxon>Bacteria</taxon>
        <taxon>Pseudomonadati</taxon>
        <taxon>Pseudomonadota</taxon>
        <taxon>Alphaproteobacteria</taxon>
        <taxon>Hyphomicrobiales</taxon>
        <taxon>Methylopilaceae</taxon>
        <taxon>Methylopila</taxon>
    </lineage>
</organism>
<dbReference type="InterPro" id="IPR011662">
    <property type="entry name" value="Secretin/TonB_short_N"/>
</dbReference>
<dbReference type="RefSeq" id="WP_378776628.1">
    <property type="nucleotide sequence ID" value="NZ_JBHTMX010000191.1"/>
</dbReference>
<proteinExistence type="inferred from homology"/>
<dbReference type="CDD" id="cd01347">
    <property type="entry name" value="ligand_gated_channel"/>
    <property type="match status" value="1"/>
</dbReference>
<evidence type="ECO:0000256" key="16">
    <source>
        <dbReference type="SAM" id="SignalP"/>
    </source>
</evidence>
<keyword evidence="13 14" id="KW-0998">Cell outer membrane</keyword>
<dbReference type="Pfam" id="PF07715">
    <property type="entry name" value="Plug"/>
    <property type="match status" value="1"/>
</dbReference>
<evidence type="ECO:0000256" key="6">
    <source>
        <dbReference type="ARBA" id="ARBA00022692"/>
    </source>
</evidence>
<keyword evidence="5" id="KW-0410">Iron transport</keyword>
<evidence type="ECO:0000313" key="19">
    <source>
        <dbReference type="Proteomes" id="UP001597171"/>
    </source>
</evidence>
<keyword evidence="7 16" id="KW-0732">Signal</keyword>
<dbReference type="Gene3D" id="3.55.50.30">
    <property type="match status" value="1"/>
</dbReference>
<evidence type="ECO:0000256" key="13">
    <source>
        <dbReference type="ARBA" id="ARBA00023237"/>
    </source>
</evidence>
<keyword evidence="8" id="KW-0408">Iron</keyword>
<evidence type="ECO:0000256" key="15">
    <source>
        <dbReference type="RuleBase" id="RU003357"/>
    </source>
</evidence>
<keyword evidence="6 14" id="KW-0812">Transmembrane</keyword>
<feature type="signal peptide" evidence="16">
    <location>
        <begin position="1"/>
        <end position="22"/>
    </location>
</feature>
<dbReference type="Gene3D" id="2.170.130.10">
    <property type="entry name" value="TonB-dependent receptor, plug domain"/>
    <property type="match status" value="1"/>
</dbReference>
<evidence type="ECO:0000256" key="3">
    <source>
        <dbReference type="ARBA" id="ARBA00022448"/>
    </source>
</evidence>
<keyword evidence="12 18" id="KW-0675">Receptor</keyword>
<dbReference type="NCBIfam" id="TIGR01783">
    <property type="entry name" value="TonB-siderophor"/>
    <property type="match status" value="1"/>
</dbReference>
<comment type="subcellular location">
    <subcellularLocation>
        <location evidence="1 14">Cell outer membrane</location>
        <topology evidence="1 14">Multi-pass membrane protein</topology>
    </subcellularLocation>
</comment>
<evidence type="ECO:0000256" key="7">
    <source>
        <dbReference type="ARBA" id="ARBA00022729"/>
    </source>
</evidence>
<evidence type="ECO:0000256" key="1">
    <source>
        <dbReference type="ARBA" id="ARBA00004571"/>
    </source>
</evidence>
<keyword evidence="11 14" id="KW-0472">Membrane</keyword>
<comment type="similarity">
    <text evidence="2 14 15">Belongs to the TonB-dependent receptor family.</text>
</comment>
<keyword evidence="19" id="KW-1185">Reference proteome</keyword>
<dbReference type="InterPro" id="IPR012910">
    <property type="entry name" value="Plug_dom"/>
</dbReference>
<evidence type="ECO:0000256" key="5">
    <source>
        <dbReference type="ARBA" id="ARBA00022496"/>
    </source>
</evidence>
<gene>
    <name evidence="18" type="ORF">ACFQ4O_14705</name>
</gene>
<dbReference type="PROSITE" id="PS52016">
    <property type="entry name" value="TONB_DEPENDENT_REC_3"/>
    <property type="match status" value="1"/>
</dbReference>
<protein>
    <submittedName>
        <fullName evidence="18">TonB-dependent siderophore receptor</fullName>
    </submittedName>
</protein>
<name>A0ABW3ZA74_9HYPH</name>
<evidence type="ECO:0000259" key="17">
    <source>
        <dbReference type="SMART" id="SM00965"/>
    </source>
</evidence>
<keyword evidence="3 14" id="KW-0813">Transport</keyword>
<feature type="chain" id="PRO_5046440282" evidence="16">
    <location>
        <begin position="23"/>
        <end position="827"/>
    </location>
</feature>
<dbReference type="Gene3D" id="2.40.170.20">
    <property type="entry name" value="TonB-dependent receptor, beta-barrel domain"/>
    <property type="match status" value="1"/>
</dbReference>
<dbReference type="EMBL" id="JBHTMX010000191">
    <property type="protein sequence ID" value="MFD1333245.1"/>
    <property type="molecule type" value="Genomic_DNA"/>
</dbReference>
<accession>A0ABW3ZA74</accession>
<reference evidence="19" key="1">
    <citation type="journal article" date="2019" name="Int. J. Syst. Evol. Microbiol.">
        <title>The Global Catalogue of Microorganisms (GCM) 10K type strain sequencing project: providing services to taxonomists for standard genome sequencing and annotation.</title>
        <authorList>
            <consortium name="The Broad Institute Genomics Platform"/>
            <consortium name="The Broad Institute Genome Sequencing Center for Infectious Disease"/>
            <person name="Wu L."/>
            <person name="Ma J."/>
        </authorList>
    </citation>
    <scope>NUCLEOTIDE SEQUENCE [LARGE SCALE GENOMIC DNA]</scope>
    <source>
        <strain evidence="19">CCUG 61696</strain>
    </source>
</reference>
<dbReference type="InterPro" id="IPR039426">
    <property type="entry name" value="TonB-dep_rcpt-like"/>
</dbReference>
<dbReference type="InterPro" id="IPR000531">
    <property type="entry name" value="Beta-barrel_TonB"/>
</dbReference>
<dbReference type="InterPro" id="IPR010105">
    <property type="entry name" value="TonB_sidphr_rcpt"/>
</dbReference>
<dbReference type="SUPFAM" id="SSF56935">
    <property type="entry name" value="Porins"/>
    <property type="match status" value="1"/>
</dbReference>
<keyword evidence="10 15" id="KW-0798">TonB box</keyword>
<evidence type="ECO:0000256" key="8">
    <source>
        <dbReference type="ARBA" id="ARBA00023004"/>
    </source>
</evidence>
<evidence type="ECO:0000256" key="12">
    <source>
        <dbReference type="ARBA" id="ARBA00023170"/>
    </source>
</evidence>